<name>A0A7X3GY56_9GAMM</name>
<dbReference type="RefSeq" id="WP_160417314.1">
    <property type="nucleotide sequence ID" value="NZ_WTKP01000002.1"/>
</dbReference>
<dbReference type="Gene3D" id="3.40.50.150">
    <property type="entry name" value="Vaccinia Virus protein VP39"/>
    <property type="match status" value="1"/>
</dbReference>
<dbReference type="Proteomes" id="UP000437638">
    <property type="component" value="Unassembled WGS sequence"/>
</dbReference>
<keyword evidence="2" id="KW-1185">Reference proteome</keyword>
<gene>
    <name evidence="1" type="ORF">GPM19_02470</name>
</gene>
<keyword evidence="1" id="KW-0808">Transferase</keyword>
<sequence length="223" mass="25161">MLSCPLCANDNPVAYHHDKRRDYHQCATCELVFVPPSQRLDPAQEKAVYDQHENSPDDPGYRRFLGRLFDPLQKRLAPGACGLDFGAGPGPTLSVMFEEVGHPMTLYDPFYAPNTSVFERDYDFITATEVVEHLFAPGDELARLLALIKPGGFLAIMTKRVQGPEAFARWHYILDPTHVCFFSEETFRWWAQQHGLVAVFPHADVVIMQKLSACKTVNYANTG</sequence>
<dbReference type="GO" id="GO:0032259">
    <property type="term" value="P:methylation"/>
    <property type="evidence" value="ECO:0007669"/>
    <property type="project" value="UniProtKB-KW"/>
</dbReference>
<dbReference type="AlphaFoldDB" id="A0A7X3GY56"/>
<proteinExistence type="predicted"/>
<keyword evidence="1" id="KW-0489">Methyltransferase</keyword>
<dbReference type="GO" id="GO:0008168">
    <property type="term" value="F:methyltransferase activity"/>
    <property type="evidence" value="ECO:0007669"/>
    <property type="project" value="UniProtKB-KW"/>
</dbReference>
<evidence type="ECO:0000313" key="2">
    <source>
        <dbReference type="Proteomes" id="UP000437638"/>
    </source>
</evidence>
<evidence type="ECO:0000313" key="1">
    <source>
        <dbReference type="EMBL" id="MWJ27077.1"/>
    </source>
</evidence>
<organism evidence="1 2">
    <name type="scientific">Vreelandella zhuhanensis</name>
    <dbReference type="NCBI Taxonomy" id="2684210"/>
    <lineage>
        <taxon>Bacteria</taxon>
        <taxon>Pseudomonadati</taxon>
        <taxon>Pseudomonadota</taxon>
        <taxon>Gammaproteobacteria</taxon>
        <taxon>Oceanospirillales</taxon>
        <taxon>Halomonadaceae</taxon>
        <taxon>Vreelandella</taxon>
    </lineage>
</organism>
<protein>
    <submittedName>
        <fullName evidence="1">Methyltransferase domain-containing protein</fullName>
    </submittedName>
</protein>
<dbReference type="SUPFAM" id="SSF53335">
    <property type="entry name" value="S-adenosyl-L-methionine-dependent methyltransferases"/>
    <property type="match status" value="1"/>
</dbReference>
<comment type="caution">
    <text evidence="1">The sequence shown here is derived from an EMBL/GenBank/DDBJ whole genome shotgun (WGS) entry which is preliminary data.</text>
</comment>
<dbReference type="EMBL" id="WTKP01000002">
    <property type="protein sequence ID" value="MWJ27077.1"/>
    <property type="molecule type" value="Genomic_DNA"/>
</dbReference>
<dbReference type="InterPro" id="IPR029063">
    <property type="entry name" value="SAM-dependent_MTases_sf"/>
</dbReference>
<reference evidence="1 2" key="1">
    <citation type="submission" date="2019-12" db="EMBL/GenBank/DDBJ databases">
        <title>Halomonas rutogse sp. nov. isolated from two lakes on Tibetan Plateau.</title>
        <authorList>
            <person name="Gao P."/>
        </authorList>
    </citation>
    <scope>NUCLEOTIDE SEQUENCE [LARGE SCALE GENOMIC DNA]</scope>
    <source>
        <strain evidence="1 2">ZH2S</strain>
    </source>
</reference>
<accession>A0A7X3GY56</accession>
<dbReference type="Pfam" id="PF13489">
    <property type="entry name" value="Methyltransf_23"/>
    <property type="match status" value="1"/>
</dbReference>